<sequence>MKVTRIAYSRDLNNGKYKQLVQQAKLLGRVRSLVWQQYGSVSGVGVRDREIRDTWMADGTAASFGVLANSWKETLRDAVGDIRARRESSKVKVRSAVYKHCLDPGERRRYYTLLKADQWAEDTYLSRLMRQHYTRGRNHTHNQIVVRADQYRTFTRTDGGNVWLAVPGLVRRQMVRIPLDTTVAPTGTLRIILRNNRVEVHYQIDSGSMRSSLRPSGDRVIGVDKGYTEAFTDADGDHHGDGLGERLAAESDHRRIKNERRAKIRAIAEKAFAAGDLAKSARIVNNNLGLTKRTRRNERFEVTMRSLVFSAAHAVVNKAREVVAEDLTRPIPKQKKRGKTINRRLSAWIKGVEAEALANVSERRGSALTLVNAAYTSQVAPCCDVLAHRHGDRLHCTRCGVVWQADHAAAINIERRKSDPDIGLYTPHLRVKQILLERDRRRLSTAEPGLQPSQRRRANNHPFDGHQRTNSDQGIGSRIR</sequence>
<name>A0A1Q4HP42_9MYCO</name>
<dbReference type="STRING" id="53378.BRW65_22900"/>
<comment type="caution">
    <text evidence="4">The sequence shown here is derived from an EMBL/GenBank/DDBJ whole genome shotgun (WGS) entry which is preliminary data.</text>
</comment>
<dbReference type="Pfam" id="PF07282">
    <property type="entry name" value="Cas12f1-like_TNB"/>
    <property type="match status" value="1"/>
</dbReference>
<dbReference type="GO" id="GO:0003677">
    <property type="term" value="F:DNA binding"/>
    <property type="evidence" value="ECO:0007669"/>
    <property type="project" value="UniProtKB-KW"/>
</dbReference>
<feature type="domain" description="Cas12f1-like TNB" evidence="3">
    <location>
        <begin position="356"/>
        <end position="413"/>
    </location>
</feature>
<dbReference type="InterPro" id="IPR010095">
    <property type="entry name" value="Cas12f1-like_TNB"/>
</dbReference>
<gene>
    <name evidence="4" type="ORF">BRW65_22900</name>
</gene>
<keyword evidence="1" id="KW-0238">DNA-binding</keyword>
<proteinExistence type="predicted"/>
<dbReference type="Proteomes" id="UP000186438">
    <property type="component" value="Unassembled WGS sequence"/>
</dbReference>
<protein>
    <recommendedName>
        <fullName evidence="3">Cas12f1-like TNB domain-containing protein</fullName>
    </recommendedName>
</protein>
<evidence type="ECO:0000313" key="5">
    <source>
        <dbReference type="Proteomes" id="UP000186438"/>
    </source>
</evidence>
<keyword evidence="5" id="KW-1185">Reference proteome</keyword>
<dbReference type="OrthoDB" id="501880at2"/>
<accession>A0A1Q4HP42</accession>
<dbReference type="RefSeq" id="WP_065500638.1">
    <property type="nucleotide sequence ID" value="NZ_MPNT01000027.1"/>
</dbReference>
<evidence type="ECO:0000259" key="3">
    <source>
        <dbReference type="Pfam" id="PF07282"/>
    </source>
</evidence>
<evidence type="ECO:0000313" key="4">
    <source>
        <dbReference type="EMBL" id="OJZ69458.1"/>
    </source>
</evidence>
<organism evidence="4 5">
    <name type="scientific">Mycobacterium paraffinicum</name>
    <dbReference type="NCBI Taxonomy" id="53378"/>
    <lineage>
        <taxon>Bacteria</taxon>
        <taxon>Bacillati</taxon>
        <taxon>Actinomycetota</taxon>
        <taxon>Actinomycetes</taxon>
        <taxon>Mycobacteriales</taxon>
        <taxon>Mycobacteriaceae</taxon>
        <taxon>Mycobacterium</taxon>
    </lineage>
</organism>
<dbReference type="EMBL" id="MPNT01000027">
    <property type="protein sequence ID" value="OJZ69458.1"/>
    <property type="molecule type" value="Genomic_DNA"/>
</dbReference>
<reference evidence="4 5" key="1">
    <citation type="submission" date="2016-11" db="EMBL/GenBank/DDBJ databases">
        <title>Genome sequences of unsequenced Mycobacteria.</title>
        <authorList>
            <person name="Greninger A.L."/>
            <person name="Fang F."/>
            <person name="Jerome K.R."/>
        </authorList>
    </citation>
    <scope>NUCLEOTIDE SEQUENCE [LARGE SCALE GENOMIC DNA]</scope>
    <source>
        <strain evidence="4 5">M11</strain>
    </source>
</reference>
<feature type="region of interest" description="Disordered" evidence="2">
    <location>
        <begin position="442"/>
        <end position="480"/>
    </location>
</feature>
<dbReference type="AlphaFoldDB" id="A0A1Q4HP42"/>
<evidence type="ECO:0000256" key="1">
    <source>
        <dbReference type="ARBA" id="ARBA00023125"/>
    </source>
</evidence>
<evidence type="ECO:0000256" key="2">
    <source>
        <dbReference type="SAM" id="MobiDB-lite"/>
    </source>
</evidence>